<dbReference type="GO" id="GO:0005886">
    <property type="term" value="C:plasma membrane"/>
    <property type="evidence" value="ECO:0007669"/>
    <property type="project" value="UniProtKB-SubCell"/>
</dbReference>
<keyword evidence="3" id="KW-1003">Cell membrane</keyword>
<dbReference type="InterPro" id="IPR036259">
    <property type="entry name" value="MFS_trans_sf"/>
</dbReference>
<feature type="transmembrane region" description="Helical" evidence="7">
    <location>
        <begin position="59"/>
        <end position="79"/>
    </location>
</feature>
<evidence type="ECO:0000256" key="6">
    <source>
        <dbReference type="ARBA" id="ARBA00023136"/>
    </source>
</evidence>
<feature type="transmembrane region" description="Helical" evidence="7">
    <location>
        <begin position="265"/>
        <end position="287"/>
    </location>
</feature>
<comment type="subcellular location">
    <subcellularLocation>
        <location evidence="1">Cell membrane</location>
        <topology evidence="1">Multi-pass membrane protein</topology>
    </subcellularLocation>
</comment>
<dbReference type="InterPro" id="IPR010290">
    <property type="entry name" value="TM_effector"/>
</dbReference>
<feature type="transmembrane region" description="Helical" evidence="7">
    <location>
        <begin position="378"/>
        <end position="400"/>
    </location>
</feature>
<evidence type="ECO:0000313" key="9">
    <source>
        <dbReference type="EMBL" id="CAB4847255.1"/>
    </source>
</evidence>
<dbReference type="AlphaFoldDB" id="A0A6J7BQ81"/>
<feature type="transmembrane region" description="Helical" evidence="7">
    <location>
        <begin position="228"/>
        <end position="245"/>
    </location>
</feature>
<sequence length="427" mass="45855">MPDVSRKPKARPLGALKHRDFRLIAIGNMVSQMGFWGQYVGVGWVAKKVLHGSNFFVTLSFAAQWLPALLLSSVAGVIADRYNRRLIVFWGNIAMVLPPTALALLIQTHHITKANLLALVLATGVGQAFTQPAASALVPALVPTHDLHSAIALNAGMINATRIIGPSMFGVVITTVGPAWGFHANAVSYLAVSAACLFVRARPPRPEPSGHSMLHELRLGVAYARRQRAVMLLMMLMGTIAFWNMHPSMLPIWASDVLHGNAATYGLLAAAPGFGMVAAAVLTTSLASERQRRAMLGISSLMVSLSLIGFALSRITVLSLVFLGIWGMFFMTVTTLVTTLLVAASDDEYRGRVMGLLAVFQVGVYPINSVLASVSSTVFSAPTTVLICAGIVLCFTLWFFTKQHMRELRDGTEHKGRAALTIATPAV</sequence>
<name>A0A6J7BQ81_9ZZZZ</name>
<dbReference type="CDD" id="cd06173">
    <property type="entry name" value="MFS_MefA_like"/>
    <property type="match status" value="1"/>
</dbReference>
<dbReference type="SUPFAM" id="SSF103473">
    <property type="entry name" value="MFS general substrate transporter"/>
    <property type="match status" value="1"/>
</dbReference>
<accession>A0A6J7BQ81</accession>
<dbReference type="EMBL" id="CAFBIY010000015">
    <property type="protein sequence ID" value="CAB4847255.1"/>
    <property type="molecule type" value="Genomic_DNA"/>
</dbReference>
<dbReference type="Gene3D" id="1.20.1250.20">
    <property type="entry name" value="MFS general substrate transporter like domains"/>
    <property type="match status" value="2"/>
</dbReference>
<reference evidence="9" key="1">
    <citation type="submission" date="2020-05" db="EMBL/GenBank/DDBJ databases">
        <authorList>
            <person name="Chiriac C."/>
            <person name="Salcher M."/>
            <person name="Ghai R."/>
            <person name="Kavagutti S V."/>
        </authorList>
    </citation>
    <scope>NUCLEOTIDE SEQUENCE</scope>
</reference>
<dbReference type="PANTHER" id="PTHR23513:SF11">
    <property type="entry name" value="STAPHYLOFERRIN A TRANSPORTER"/>
    <property type="match status" value="1"/>
</dbReference>
<feature type="domain" description="Major facilitator superfamily (MFS) profile" evidence="8">
    <location>
        <begin position="1"/>
        <end position="406"/>
    </location>
</feature>
<keyword evidence="6 7" id="KW-0472">Membrane</keyword>
<evidence type="ECO:0000256" key="4">
    <source>
        <dbReference type="ARBA" id="ARBA00022692"/>
    </source>
</evidence>
<feature type="transmembrane region" description="Helical" evidence="7">
    <location>
        <begin position="86"/>
        <end position="106"/>
    </location>
</feature>
<feature type="transmembrane region" description="Helical" evidence="7">
    <location>
        <begin position="353"/>
        <end position="372"/>
    </location>
</feature>
<keyword evidence="5 7" id="KW-1133">Transmembrane helix</keyword>
<keyword evidence="2" id="KW-0813">Transport</keyword>
<evidence type="ECO:0000256" key="2">
    <source>
        <dbReference type="ARBA" id="ARBA00022448"/>
    </source>
</evidence>
<protein>
    <submittedName>
        <fullName evidence="9">Unannotated protein</fullName>
    </submittedName>
</protein>
<dbReference type="PROSITE" id="PS50850">
    <property type="entry name" value="MFS"/>
    <property type="match status" value="1"/>
</dbReference>
<evidence type="ECO:0000256" key="7">
    <source>
        <dbReference type="SAM" id="Phobius"/>
    </source>
</evidence>
<gene>
    <name evidence="9" type="ORF">UFOPK3267_00442</name>
</gene>
<evidence type="ECO:0000256" key="3">
    <source>
        <dbReference type="ARBA" id="ARBA00022475"/>
    </source>
</evidence>
<feature type="transmembrane region" description="Helical" evidence="7">
    <location>
        <begin position="318"/>
        <end position="341"/>
    </location>
</feature>
<feature type="transmembrane region" description="Helical" evidence="7">
    <location>
        <begin position="21"/>
        <end position="39"/>
    </location>
</feature>
<evidence type="ECO:0000259" key="8">
    <source>
        <dbReference type="PROSITE" id="PS50850"/>
    </source>
</evidence>
<dbReference type="Pfam" id="PF05977">
    <property type="entry name" value="MFS_3"/>
    <property type="match status" value="1"/>
</dbReference>
<dbReference type="InterPro" id="IPR020846">
    <property type="entry name" value="MFS_dom"/>
</dbReference>
<dbReference type="PANTHER" id="PTHR23513">
    <property type="entry name" value="INTEGRAL MEMBRANE EFFLUX PROTEIN-RELATED"/>
    <property type="match status" value="1"/>
</dbReference>
<dbReference type="GO" id="GO:0022857">
    <property type="term" value="F:transmembrane transporter activity"/>
    <property type="evidence" value="ECO:0007669"/>
    <property type="project" value="InterPro"/>
</dbReference>
<keyword evidence="4 7" id="KW-0812">Transmembrane</keyword>
<organism evidence="9">
    <name type="scientific">freshwater metagenome</name>
    <dbReference type="NCBI Taxonomy" id="449393"/>
    <lineage>
        <taxon>unclassified sequences</taxon>
        <taxon>metagenomes</taxon>
        <taxon>ecological metagenomes</taxon>
    </lineage>
</organism>
<evidence type="ECO:0000256" key="1">
    <source>
        <dbReference type="ARBA" id="ARBA00004651"/>
    </source>
</evidence>
<feature type="transmembrane region" description="Helical" evidence="7">
    <location>
        <begin position="294"/>
        <end position="312"/>
    </location>
</feature>
<evidence type="ECO:0000256" key="5">
    <source>
        <dbReference type="ARBA" id="ARBA00022989"/>
    </source>
</evidence>
<proteinExistence type="predicted"/>